<keyword evidence="2" id="KW-1185">Reference proteome</keyword>
<gene>
    <name evidence="1" type="ORF">RR48_03734</name>
</gene>
<proteinExistence type="predicted"/>
<dbReference type="EMBL" id="KQ460460">
    <property type="protein sequence ID" value="KPJ14644.1"/>
    <property type="molecule type" value="Genomic_DNA"/>
</dbReference>
<protein>
    <submittedName>
        <fullName evidence="1">Uncharacterized protein</fullName>
    </submittedName>
</protein>
<dbReference type="AlphaFoldDB" id="A0A0N1PGW9"/>
<evidence type="ECO:0000313" key="2">
    <source>
        <dbReference type="Proteomes" id="UP000053240"/>
    </source>
</evidence>
<organism evidence="1 2">
    <name type="scientific">Papilio machaon</name>
    <name type="common">Old World swallowtail butterfly</name>
    <dbReference type="NCBI Taxonomy" id="76193"/>
    <lineage>
        <taxon>Eukaryota</taxon>
        <taxon>Metazoa</taxon>
        <taxon>Ecdysozoa</taxon>
        <taxon>Arthropoda</taxon>
        <taxon>Hexapoda</taxon>
        <taxon>Insecta</taxon>
        <taxon>Pterygota</taxon>
        <taxon>Neoptera</taxon>
        <taxon>Endopterygota</taxon>
        <taxon>Lepidoptera</taxon>
        <taxon>Glossata</taxon>
        <taxon>Ditrysia</taxon>
        <taxon>Papilionoidea</taxon>
        <taxon>Papilionidae</taxon>
        <taxon>Papilioninae</taxon>
        <taxon>Papilio</taxon>
    </lineage>
</organism>
<evidence type="ECO:0000313" key="1">
    <source>
        <dbReference type="EMBL" id="KPJ14644.1"/>
    </source>
</evidence>
<dbReference type="Proteomes" id="UP000053240">
    <property type="component" value="Unassembled WGS sequence"/>
</dbReference>
<sequence>MPDLDPFDIIHPDCVTCCDNIEKSKRIQYANEARDYMNACVTKNKTLPSHIVNLVDKDVETCRKKQSSDDNEELRRRAFALYKNYVEGRKEGGKCPTKKGAGREIADMYLKHPGNESSSDEEGTETGVIEGTSIQNCKEDIVRRRYI</sequence>
<name>A0A0N1PGW9_PAPMA</name>
<reference evidence="1 2" key="1">
    <citation type="journal article" date="2015" name="Nat. Commun.">
        <title>Outbred genome sequencing and CRISPR/Cas9 gene editing in butterflies.</title>
        <authorList>
            <person name="Li X."/>
            <person name="Fan D."/>
            <person name="Zhang W."/>
            <person name="Liu G."/>
            <person name="Zhang L."/>
            <person name="Zhao L."/>
            <person name="Fang X."/>
            <person name="Chen L."/>
            <person name="Dong Y."/>
            <person name="Chen Y."/>
            <person name="Ding Y."/>
            <person name="Zhao R."/>
            <person name="Feng M."/>
            <person name="Zhu Y."/>
            <person name="Feng Y."/>
            <person name="Jiang X."/>
            <person name="Zhu D."/>
            <person name="Xiang H."/>
            <person name="Feng X."/>
            <person name="Li S."/>
            <person name="Wang J."/>
            <person name="Zhang G."/>
            <person name="Kronforst M.R."/>
            <person name="Wang W."/>
        </authorList>
    </citation>
    <scope>NUCLEOTIDE SEQUENCE [LARGE SCALE GENOMIC DNA]</scope>
    <source>
        <strain evidence="1">Ya'a_city_454_Pm</strain>
        <tissue evidence="1">Whole body</tissue>
    </source>
</reference>
<accession>A0A0N1PGW9</accession>
<dbReference type="InParanoid" id="A0A0N1PGW9"/>